<dbReference type="Proteomes" id="UP000245916">
    <property type="component" value="Unassembled WGS sequence"/>
</dbReference>
<dbReference type="InterPro" id="IPR007780">
    <property type="entry name" value="NAD_Glu_DH_bac"/>
</dbReference>
<dbReference type="RefSeq" id="WP_109271185.1">
    <property type="nucleotide sequence ID" value="NZ_QFFF01000001.1"/>
</dbReference>
<gene>
    <name evidence="7" type="ORF">DF286_09330</name>
</gene>
<dbReference type="InterPro" id="IPR049058">
    <property type="entry name" value="NAD_Glu_DH_HM2"/>
</dbReference>
<dbReference type="Pfam" id="PF21073">
    <property type="entry name" value="GDH_HM1"/>
    <property type="match status" value="1"/>
</dbReference>
<dbReference type="Gene3D" id="3.40.50.720">
    <property type="entry name" value="NAD(P)-binding Rossmann-like Domain"/>
    <property type="match status" value="1"/>
</dbReference>
<accession>A0A2U2J404</accession>
<dbReference type="InterPro" id="IPR036291">
    <property type="entry name" value="NAD(P)-bd_dom_sf"/>
</dbReference>
<evidence type="ECO:0000259" key="6">
    <source>
        <dbReference type="Pfam" id="PF21077"/>
    </source>
</evidence>
<dbReference type="InterPro" id="IPR049062">
    <property type="entry name" value="NAD_Glu_DH_ACT2"/>
</dbReference>
<feature type="domain" description="NAD-glutamate dehydrogenase catalytic" evidence="2">
    <location>
        <begin position="727"/>
        <end position="1223"/>
    </location>
</feature>
<dbReference type="PANTHER" id="PTHR43403:SF1">
    <property type="entry name" value="NAD-SPECIFIC GLUTAMATE DEHYDROGENASE"/>
    <property type="match status" value="1"/>
</dbReference>
<dbReference type="InterPro" id="IPR049064">
    <property type="entry name" value="NAD_Glu_DH_ACT3"/>
</dbReference>
<dbReference type="Pfam" id="PF21077">
    <property type="entry name" value="GDH_ACT3"/>
    <property type="match status" value="1"/>
</dbReference>
<reference evidence="7 8" key="1">
    <citation type="submission" date="2018-05" db="EMBL/GenBank/DDBJ databases">
        <title>Genome of Sphingosinicella humi QZX222.</title>
        <authorList>
            <person name="Qiao Z."/>
            <person name="Wang G."/>
        </authorList>
    </citation>
    <scope>NUCLEOTIDE SEQUENCE [LARGE SCALE GENOMIC DNA]</scope>
    <source>
        <strain evidence="7 8">QZX222</strain>
    </source>
</reference>
<dbReference type="PIRSF" id="PIRSF036761">
    <property type="entry name" value="GDH_Mll4104"/>
    <property type="match status" value="1"/>
</dbReference>
<feature type="domain" description="NAD-glutamate dehydrogenase ACT2" evidence="5">
    <location>
        <begin position="402"/>
        <end position="490"/>
    </location>
</feature>
<dbReference type="InterPro" id="IPR046346">
    <property type="entry name" value="Aminoacid_DH-like_N_sf"/>
</dbReference>
<name>A0A2U2J404_9SPHN</name>
<protein>
    <submittedName>
        <fullName evidence="7">NAD-glutamate dehydrogenase</fullName>
    </submittedName>
</protein>
<evidence type="ECO:0000313" key="8">
    <source>
        <dbReference type="Proteomes" id="UP000245916"/>
    </source>
</evidence>
<dbReference type="InterPro" id="IPR048381">
    <property type="entry name" value="GDH_C"/>
</dbReference>
<dbReference type="GO" id="GO:0006538">
    <property type="term" value="P:L-glutamate catabolic process"/>
    <property type="evidence" value="ECO:0007669"/>
    <property type="project" value="InterPro"/>
</dbReference>
<evidence type="ECO:0000259" key="3">
    <source>
        <dbReference type="Pfam" id="PF21074"/>
    </source>
</evidence>
<evidence type="ECO:0000259" key="2">
    <source>
        <dbReference type="Pfam" id="PF05088"/>
    </source>
</evidence>
<dbReference type="Pfam" id="PF21074">
    <property type="entry name" value="GDH_C"/>
    <property type="match status" value="1"/>
</dbReference>
<keyword evidence="1" id="KW-0560">Oxidoreductase</keyword>
<dbReference type="PANTHER" id="PTHR43403">
    <property type="entry name" value="NAD-SPECIFIC GLUTAMATE DEHYDROGENASE"/>
    <property type="match status" value="1"/>
</dbReference>
<dbReference type="InterPro" id="IPR024727">
    <property type="entry name" value="NAD_Glu_DH_N_ACT1"/>
</dbReference>
<dbReference type="GO" id="GO:0004069">
    <property type="term" value="F:L-aspartate:2-oxoglutarate aminotransferase activity"/>
    <property type="evidence" value="ECO:0007669"/>
    <property type="project" value="InterPro"/>
</dbReference>
<dbReference type="Pfam" id="PF21079">
    <property type="entry name" value="GDH_HM2"/>
    <property type="match status" value="1"/>
</dbReference>
<evidence type="ECO:0000256" key="1">
    <source>
        <dbReference type="ARBA" id="ARBA00023002"/>
    </source>
</evidence>
<dbReference type="Pfam" id="PF21075">
    <property type="entry name" value="GDH_ACT1"/>
    <property type="match status" value="1"/>
</dbReference>
<sequence>MNSVSPALAPFPSHIPDAVRTRFEYSLGRSLGAAEQLFLEQIGAGAAPNDLAGLSSDELADNFAELWRWTSEAAVPLPRVRVRANPADPLSGTLVEIADTERPFQMDSVVAELSEQGHVASAIFSAVVPGAWTPDAEAADPGEQLRIVQIVLPATTETRRTRLVEGLTETLADVRAAVEDFAPMRSLLADTIARLQASEAADHDQRAEEIAFLEWLGADHFVLLGTRTYRYPRTPQGTLAPDEPLYAPEDGLGILRDPARTILRRANEPSVLTPQLRRQAEKPESLVVAKSNFRSRIHRRVHCDYVGVTLHDTDGTPSGEVRFLGLFTAEAYDKASGDVPLIRLKTRRVIEQLTAAPGGPNPKRLRNILENYPRDELFQVEESELASSVLAVARLRDRPRVRLLARTDPFDRFVSALLFVPRERYDSTFSERAGEMLAAAWRGRVSAAYPSFADGPLARIHFIIGLTPGDHGEPALDELEAAIAAASLTWRDHFEAAIDASNGTLGEPDRLLARWVRAFGAGYREQYDAQEALADIAVIEAMVEDQPIAVRAYRREDDAPTVFRFKLYHRETAVPLADVIPILQDMCLKALDEDGYAVRPADGPTDYWIHEFLVDDPRGADLVFGDIARPFEEAFIAAWTGQTESDGFSRLVLELGTSWREAALVRALARFRQQTGLDPSQAVQEAALVDHPRIAALLLELFRTRFDPAVDLSADERNEAGERLRAEIEALLDEVPSLDTDRALRRILALILAVKRTNFYQQAADGAPKPHIALKIASEELADLSAPKPYREIFVSAPNVEGSHLRFGPVARGGLRWSDRRDDFRSEVLGLVKAQQVKNAVIVPVGSKGGFVAKHASRADGPEQMRAAGVDAYRTFLSGMLDVTDNIDADGAVVPPPNVIAHEGSDPYLVVAADKGTATFSDIANEVSASYGFWLGDAFASGGSAGYDHKAMGITARGAWEAVKRHFRERGKDIQAEPFTAVGVGDMSGDVFGNGMLLSKQTRLVAAFDHRDIFIDPDPDPAVSWAERKRLFELPRSSWQDYDKAKISAGGGVFPRSMKSIPLSPEMRAALGTDMESATPIELMRAILKAPAELLYMGGIGTYVKGSGETNADASDKANDAVRVNGADLRVAIVGEGANLGFTQAARIEYARTGGRINTDAIDNSGGVDSSDLEVNIKILTAALEAKGELDRESRDALLASMTDEVADLVLAHNRDQTLALSLIEADAVANLDTHAEFIAEFEKQGRLDRAVEGLPRAEALAERKANGEALTRPELAVLMAYSKLALFDAIVASPAPDDPWFEATLRDYFPKPLHRFEEAMKEHRLRREIVATVLANDIVNVTGPTFAWRLMAGLGCDAGTLATAFVAARAIFRISGDWAAVHALGSSASSETQMALFRSLAAALRRQTEMLARRSAEHAPAVGGLVEAYRAAADRLRDVANDLPQTVEGLSRLNDAITVIDLASECGREAPETAAFFNDLRAAIGSGRLQSAAAELEPADRFERVAIDRIAGELVRGEETLARTLLRTRAGDADLSSTLGRWLAEHRTLVEETRNALAEIEASDGPWSLGKLIIAHRALEELVRTSGA</sequence>
<comment type="caution">
    <text evidence="7">The sequence shown here is derived from an EMBL/GenBank/DDBJ whole genome shotgun (WGS) entry which is preliminary data.</text>
</comment>
<feature type="domain" description="NAD-glutamate dehydrogenase N-terminal ACT1" evidence="4">
    <location>
        <begin position="38"/>
        <end position="128"/>
    </location>
</feature>
<evidence type="ECO:0000259" key="4">
    <source>
        <dbReference type="Pfam" id="PF21075"/>
    </source>
</evidence>
<dbReference type="InterPro" id="IPR049059">
    <property type="entry name" value="NAD_Glu_DH_HM1"/>
</dbReference>
<dbReference type="InterPro" id="IPR049056">
    <property type="entry name" value="NAD_Glu_DH_HM3"/>
</dbReference>
<dbReference type="GO" id="GO:0004352">
    <property type="term" value="F:glutamate dehydrogenase (NAD+) activity"/>
    <property type="evidence" value="ECO:0007669"/>
    <property type="project" value="InterPro"/>
</dbReference>
<dbReference type="Pfam" id="PF21078">
    <property type="entry name" value="GDH_HM3"/>
    <property type="match status" value="1"/>
</dbReference>
<evidence type="ECO:0000313" key="7">
    <source>
        <dbReference type="EMBL" id="PWG03047.1"/>
    </source>
</evidence>
<organism evidence="7 8">
    <name type="scientific">Allosphingosinicella humi</name>
    <dbReference type="NCBI Taxonomy" id="2068657"/>
    <lineage>
        <taxon>Bacteria</taxon>
        <taxon>Pseudomonadati</taxon>
        <taxon>Pseudomonadota</taxon>
        <taxon>Alphaproteobacteria</taxon>
        <taxon>Sphingomonadales</taxon>
        <taxon>Sphingomonadaceae</taxon>
        <taxon>Allosphingosinicella</taxon>
    </lineage>
</organism>
<feature type="domain" description="NAD-glutamate dehydrogenase ACT3" evidence="6">
    <location>
        <begin position="548"/>
        <end position="621"/>
    </location>
</feature>
<dbReference type="OrthoDB" id="9758052at2"/>
<dbReference type="Pfam" id="PF05088">
    <property type="entry name" value="Bac_GDH_CD"/>
    <property type="match status" value="1"/>
</dbReference>
<keyword evidence="8" id="KW-1185">Reference proteome</keyword>
<proteinExistence type="predicted"/>
<dbReference type="EMBL" id="QFFF01000001">
    <property type="protein sequence ID" value="PWG03047.1"/>
    <property type="molecule type" value="Genomic_DNA"/>
</dbReference>
<dbReference type="SUPFAM" id="SSF53223">
    <property type="entry name" value="Aminoacid dehydrogenase-like, N-terminal domain"/>
    <property type="match status" value="1"/>
</dbReference>
<evidence type="ECO:0000259" key="5">
    <source>
        <dbReference type="Pfam" id="PF21076"/>
    </source>
</evidence>
<feature type="domain" description="NAD-specific glutamate dehydrogenase C-terminal" evidence="3">
    <location>
        <begin position="1268"/>
        <end position="1442"/>
    </location>
</feature>
<dbReference type="InterPro" id="IPR028971">
    <property type="entry name" value="NAD-GDH_cat"/>
</dbReference>
<dbReference type="Pfam" id="PF21076">
    <property type="entry name" value="GDH_ACT2"/>
    <property type="match status" value="1"/>
</dbReference>
<dbReference type="SUPFAM" id="SSF51735">
    <property type="entry name" value="NAD(P)-binding Rossmann-fold domains"/>
    <property type="match status" value="1"/>
</dbReference>